<dbReference type="Pfam" id="PF04149">
    <property type="entry name" value="DUF397"/>
    <property type="match status" value="1"/>
</dbReference>
<dbReference type="Proteomes" id="UP000316184">
    <property type="component" value="Unassembled WGS sequence"/>
</dbReference>
<dbReference type="InterPro" id="IPR007278">
    <property type="entry name" value="DUF397"/>
</dbReference>
<organism evidence="2 3">
    <name type="scientific">Saccharopolyspora dendranthemae</name>
    <dbReference type="NCBI Taxonomy" id="1181886"/>
    <lineage>
        <taxon>Bacteria</taxon>
        <taxon>Bacillati</taxon>
        <taxon>Actinomycetota</taxon>
        <taxon>Actinomycetes</taxon>
        <taxon>Pseudonocardiales</taxon>
        <taxon>Pseudonocardiaceae</taxon>
        <taxon>Saccharopolyspora</taxon>
    </lineage>
</organism>
<evidence type="ECO:0000313" key="2">
    <source>
        <dbReference type="EMBL" id="TWF95178.1"/>
    </source>
</evidence>
<accession>A0A561U735</accession>
<dbReference type="EMBL" id="VIWX01000002">
    <property type="protein sequence ID" value="TWF95178.1"/>
    <property type="molecule type" value="Genomic_DNA"/>
</dbReference>
<comment type="caution">
    <text evidence="2">The sequence shown here is derived from an EMBL/GenBank/DDBJ whole genome shotgun (WGS) entry which is preliminary data.</text>
</comment>
<proteinExistence type="predicted"/>
<keyword evidence="3" id="KW-1185">Reference proteome</keyword>
<evidence type="ECO:0000313" key="3">
    <source>
        <dbReference type="Proteomes" id="UP000316184"/>
    </source>
</evidence>
<name>A0A561U735_9PSEU</name>
<reference evidence="2 3" key="1">
    <citation type="submission" date="2019-06" db="EMBL/GenBank/DDBJ databases">
        <title>Sequencing the genomes of 1000 actinobacteria strains.</title>
        <authorList>
            <person name="Klenk H.-P."/>
        </authorList>
    </citation>
    <scope>NUCLEOTIDE SEQUENCE [LARGE SCALE GENOMIC DNA]</scope>
    <source>
        <strain evidence="2 3">DSM 46699</strain>
    </source>
</reference>
<feature type="domain" description="DUF397" evidence="1">
    <location>
        <begin position="12"/>
        <end position="64"/>
    </location>
</feature>
<sequence length="71" mass="7248">MGNHAGQHASVRWVKSSYSSGDAQCVETAVVAGGRLVRDSKLGDASPVLAVSAGEWSSFTAKLKSGGLDQA</sequence>
<evidence type="ECO:0000259" key="1">
    <source>
        <dbReference type="Pfam" id="PF04149"/>
    </source>
</evidence>
<dbReference type="OrthoDB" id="4564763at2"/>
<dbReference type="AlphaFoldDB" id="A0A561U735"/>
<protein>
    <submittedName>
        <fullName evidence="2">Uncharacterized protein DUF397</fullName>
    </submittedName>
</protein>
<gene>
    <name evidence="2" type="ORF">FHU35_12172</name>
</gene>